<evidence type="ECO:0000313" key="6">
    <source>
        <dbReference type="EMBL" id="KAB1213016.1"/>
    </source>
</evidence>
<evidence type="ECO:0000256" key="4">
    <source>
        <dbReference type="SAM" id="MobiDB-lite"/>
    </source>
</evidence>
<dbReference type="SMART" id="SM00744">
    <property type="entry name" value="RINGv"/>
    <property type="match status" value="1"/>
</dbReference>
<dbReference type="PANTHER" id="PTHR46214">
    <property type="entry name" value="ZINC FINGER, RING-CH-TYPE"/>
    <property type="match status" value="1"/>
</dbReference>
<keyword evidence="2" id="KW-0863">Zinc-finger</keyword>
<proteinExistence type="predicted"/>
<dbReference type="Proteomes" id="UP000516437">
    <property type="component" value="Chromosome 5"/>
</dbReference>
<dbReference type="AlphaFoldDB" id="A0A6A1VM96"/>
<dbReference type="InterPro" id="IPR013083">
    <property type="entry name" value="Znf_RING/FYVE/PHD"/>
</dbReference>
<evidence type="ECO:0000313" key="7">
    <source>
        <dbReference type="Proteomes" id="UP000516437"/>
    </source>
</evidence>
<evidence type="ECO:0000256" key="1">
    <source>
        <dbReference type="ARBA" id="ARBA00022723"/>
    </source>
</evidence>
<dbReference type="GO" id="GO:0008270">
    <property type="term" value="F:zinc ion binding"/>
    <property type="evidence" value="ECO:0007669"/>
    <property type="project" value="UniProtKB-KW"/>
</dbReference>
<accession>A0A6A1VM96</accession>
<gene>
    <name evidence="6" type="ORF">CJ030_MR5G013070</name>
</gene>
<evidence type="ECO:0000259" key="5">
    <source>
        <dbReference type="PROSITE" id="PS51292"/>
    </source>
</evidence>
<dbReference type="InterPro" id="IPR011016">
    <property type="entry name" value="Znf_RING-CH"/>
</dbReference>
<feature type="domain" description="RING-CH-type" evidence="5">
    <location>
        <begin position="172"/>
        <end position="238"/>
    </location>
</feature>
<protein>
    <recommendedName>
        <fullName evidence="5">RING-CH-type domain-containing protein</fullName>
    </recommendedName>
</protein>
<keyword evidence="7" id="KW-1185">Reference proteome</keyword>
<evidence type="ECO:0000256" key="2">
    <source>
        <dbReference type="ARBA" id="ARBA00022771"/>
    </source>
</evidence>
<dbReference type="PROSITE" id="PS51292">
    <property type="entry name" value="ZF_RING_CH"/>
    <property type="match status" value="1"/>
</dbReference>
<comment type="caution">
    <text evidence="6">The sequence shown here is derived from an EMBL/GenBank/DDBJ whole genome shotgun (WGS) entry which is preliminary data.</text>
</comment>
<dbReference type="OrthoDB" id="1734943at2759"/>
<keyword evidence="3" id="KW-0862">Zinc</keyword>
<keyword evidence="1" id="KW-0479">Metal-binding</keyword>
<feature type="region of interest" description="Disordered" evidence="4">
    <location>
        <begin position="1"/>
        <end position="45"/>
    </location>
</feature>
<name>A0A6A1VM96_9ROSI</name>
<organism evidence="6 7">
    <name type="scientific">Morella rubra</name>
    <name type="common">Chinese bayberry</name>
    <dbReference type="NCBI Taxonomy" id="262757"/>
    <lineage>
        <taxon>Eukaryota</taxon>
        <taxon>Viridiplantae</taxon>
        <taxon>Streptophyta</taxon>
        <taxon>Embryophyta</taxon>
        <taxon>Tracheophyta</taxon>
        <taxon>Spermatophyta</taxon>
        <taxon>Magnoliopsida</taxon>
        <taxon>eudicotyledons</taxon>
        <taxon>Gunneridae</taxon>
        <taxon>Pentapetalae</taxon>
        <taxon>rosids</taxon>
        <taxon>fabids</taxon>
        <taxon>Fagales</taxon>
        <taxon>Myricaceae</taxon>
        <taxon>Morella</taxon>
    </lineage>
</organism>
<sequence length="238" mass="25007">MDQEHHKAQPGPSGPGATENSSSSADELASETGVVANSEERETVCAGQYNRDREVLGCDLGSSKGLMPGHEKIFIQEMIDRGGGSEVPGRVDRGGSENSSNMVDGVVSGTAIVVNSAEALHASGDDRGLGAKVTDLGSSKVSTKDVKKRVSELEKDSVVIDVKCGSGKGFSDNRDGEKVCRICHLSSDQSSDVTTPVPGNANMTETTDLIQLGCCCKDELGIAHSYCAEAWFKLRGNR</sequence>
<dbReference type="EMBL" id="RXIC02000023">
    <property type="protein sequence ID" value="KAB1213016.1"/>
    <property type="molecule type" value="Genomic_DNA"/>
</dbReference>
<reference evidence="6 7" key="1">
    <citation type="journal article" date="2019" name="Plant Biotechnol. J.">
        <title>The red bayberry genome and genetic basis of sex determination.</title>
        <authorList>
            <person name="Jia H.M."/>
            <person name="Jia H.J."/>
            <person name="Cai Q.L."/>
            <person name="Wang Y."/>
            <person name="Zhao H.B."/>
            <person name="Yang W.F."/>
            <person name="Wang G.Y."/>
            <person name="Li Y.H."/>
            <person name="Zhan D.L."/>
            <person name="Shen Y.T."/>
            <person name="Niu Q.F."/>
            <person name="Chang L."/>
            <person name="Qiu J."/>
            <person name="Zhao L."/>
            <person name="Xie H.B."/>
            <person name="Fu W.Y."/>
            <person name="Jin J."/>
            <person name="Li X.W."/>
            <person name="Jiao Y."/>
            <person name="Zhou C.C."/>
            <person name="Tu T."/>
            <person name="Chai C.Y."/>
            <person name="Gao J.L."/>
            <person name="Fan L.J."/>
            <person name="van de Weg E."/>
            <person name="Wang J.Y."/>
            <person name="Gao Z.S."/>
        </authorList>
    </citation>
    <scope>NUCLEOTIDE SEQUENCE [LARGE SCALE GENOMIC DNA]</scope>
    <source>
        <tissue evidence="6">Leaves</tissue>
    </source>
</reference>
<evidence type="ECO:0000256" key="3">
    <source>
        <dbReference type="ARBA" id="ARBA00022833"/>
    </source>
</evidence>
<dbReference type="Gene3D" id="3.30.40.10">
    <property type="entry name" value="Zinc/RING finger domain, C3HC4 (zinc finger)"/>
    <property type="match status" value="1"/>
</dbReference>
<dbReference type="PANTHER" id="PTHR46214:SF8">
    <property type="entry name" value="RING_FYVE_PHD ZINC FINGER SUPERFAMILY PROTEIN"/>
    <property type="match status" value="1"/>
</dbReference>